<evidence type="ECO:0000313" key="2">
    <source>
        <dbReference type="EMBL" id="KZO89461.1"/>
    </source>
</evidence>
<dbReference type="PANTHER" id="PTHR21310:SF55">
    <property type="entry name" value="AMINOGLYCOSIDE PHOSPHOTRANSFERASE DOMAIN-CONTAINING PROTEIN"/>
    <property type="match status" value="1"/>
</dbReference>
<evidence type="ECO:0000313" key="3">
    <source>
        <dbReference type="Proteomes" id="UP000076738"/>
    </source>
</evidence>
<name>A0A167FGF1_CALVF</name>
<dbReference type="SUPFAM" id="SSF56112">
    <property type="entry name" value="Protein kinase-like (PK-like)"/>
    <property type="match status" value="1"/>
</dbReference>
<reference evidence="2 3" key="1">
    <citation type="journal article" date="2016" name="Mol. Biol. Evol.">
        <title>Comparative Genomics of Early-Diverging Mushroom-Forming Fungi Provides Insights into the Origins of Lignocellulose Decay Capabilities.</title>
        <authorList>
            <person name="Nagy L.G."/>
            <person name="Riley R."/>
            <person name="Tritt A."/>
            <person name="Adam C."/>
            <person name="Daum C."/>
            <person name="Floudas D."/>
            <person name="Sun H."/>
            <person name="Yadav J.S."/>
            <person name="Pangilinan J."/>
            <person name="Larsson K.H."/>
            <person name="Matsuura K."/>
            <person name="Barry K."/>
            <person name="Labutti K."/>
            <person name="Kuo R."/>
            <person name="Ohm R.A."/>
            <person name="Bhattacharya S.S."/>
            <person name="Shirouzu T."/>
            <person name="Yoshinaga Y."/>
            <person name="Martin F.M."/>
            <person name="Grigoriev I.V."/>
            <person name="Hibbett D.S."/>
        </authorList>
    </citation>
    <scope>NUCLEOTIDE SEQUENCE [LARGE SCALE GENOMIC DNA]</scope>
    <source>
        <strain evidence="2 3">TUFC12733</strain>
    </source>
</reference>
<keyword evidence="3" id="KW-1185">Reference proteome</keyword>
<dbReference type="InterPro" id="IPR002575">
    <property type="entry name" value="Aminoglycoside_PTrfase"/>
</dbReference>
<dbReference type="Pfam" id="PF01636">
    <property type="entry name" value="APH"/>
    <property type="match status" value="1"/>
</dbReference>
<dbReference type="EMBL" id="KV417405">
    <property type="protein sequence ID" value="KZO89461.1"/>
    <property type="molecule type" value="Genomic_DNA"/>
</dbReference>
<accession>A0A167FGF1</accession>
<dbReference type="PANTHER" id="PTHR21310">
    <property type="entry name" value="AMINOGLYCOSIDE PHOSPHOTRANSFERASE-RELATED-RELATED"/>
    <property type="match status" value="1"/>
</dbReference>
<dbReference type="STRING" id="1330018.A0A167FGF1"/>
<organism evidence="2 3">
    <name type="scientific">Calocera viscosa (strain TUFC12733)</name>
    <dbReference type="NCBI Taxonomy" id="1330018"/>
    <lineage>
        <taxon>Eukaryota</taxon>
        <taxon>Fungi</taxon>
        <taxon>Dikarya</taxon>
        <taxon>Basidiomycota</taxon>
        <taxon>Agaricomycotina</taxon>
        <taxon>Dacrymycetes</taxon>
        <taxon>Dacrymycetales</taxon>
        <taxon>Dacrymycetaceae</taxon>
        <taxon>Calocera</taxon>
    </lineage>
</organism>
<protein>
    <recommendedName>
        <fullName evidence="1">Aminoglycoside phosphotransferase domain-containing protein</fullName>
    </recommendedName>
</protein>
<feature type="domain" description="Aminoglycoside phosphotransferase" evidence="1">
    <location>
        <begin position="38"/>
        <end position="235"/>
    </location>
</feature>
<dbReference type="InterPro" id="IPR011009">
    <property type="entry name" value="Kinase-like_dom_sf"/>
</dbReference>
<sequence length="268" mass="30628">MLLTWTALRQPRWLLRYRRIPAVPRITFFLGGVVAKSTTTRERDATVFVNSVDLSLPVPRVLDSVKLPMHIRGYFNCGNTSETEENILLLMTRLPGTPIGTTLGQFSDDQVSRLTTQLSAVFRTLRALPPPSKGVCGIDGRPCNSYLMSFDTFGPFETVASFNCWMLDRARYRVDLSQASLPQRLDDVETRFTHGDMNPNNVLVDHDGNLTGLIDWESAGWMPRHWEASYALCIYSRYANWVNVIHGIFPDLEHEMWVEDQWRSAWGE</sequence>
<dbReference type="Gene3D" id="3.90.1200.10">
    <property type="match status" value="1"/>
</dbReference>
<proteinExistence type="predicted"/>
<evidence type="ECO:0000259" key="1">
    <source>
        <dbReference type="Pfam" id="PF01636"/>
    </source>
</evidence>
<dbReference type="AlphaFoldDB" id="A0A167FGF1"/>
<dbReference type="InterPro" id="IPR051678">
    <property type="entry name" value="AGP_Transferase"/>
</dbReference>
<gene>
    <name evidence="2" type="ORF">CALVIDRAFT_569901</name>
</gene>
<dbReference type="OrthoDB" id="5404599at2759"/>
<dbReference type="Proteomes" id="UP000076738">
    <property type="component" value="Unassembled WGS sequence"/>
</dbReference>